<keyword evidence="7" id="KW-0119">Carbohydrate metabolism</keyword>
<comment type="pathway">
    <text evidence="1">Carbohydrate degradation; pentose phosphate pathway; D-ribulose 5-phosphate from D-glucose 6-phosphate (oxidative stage): step 1/3.</text>
</comment>
<evidence type="ECO:0000256" key="2">
    <source>
        <dbReference type="ARBA" id="ARBA00013019"/>
    </source>
</evidence>
<keyword evidence="6" id="KW-0560">Oxidoreductase</keyword>
<dbReference type="PANTHER" id="PTHR23429">
    <property type="entry name" value="GLUCOSE-6-PHOSPHATE 1-DEHYDROGENASE G6PD"/>
    <property type="match status" value="1"/>
</dbReference>
<dbReference type="GO" id="GO:0009051">
    <property type="term" value="P:pentose-phosphate shunt, oxidative branch"/>
    <property type="evidence" value="ECO:0007669"/>
    <property type="project" value="TreeGrafter"/>
</dbReference>
<dbReference type="OMA" id="AWCTNTS"/>
<dbReference type="PRINTS" id="PR00079">
    <property type="entry name" value="G6PDHDRGNASE"/>
</dbReference>
<proteinExistence type="predicted"/>
<accession>R0M063</accession>
<name>R0M063_NOSB1</name>
<dbReference type="Gene3D" id="3.40.50.720">
    <property type="entry name" value="NAD(P)-binding Rossmann-like Domain"/>
    <property type="match status" value="1"/>
</dbReference>
<dbReference type="SUPFAM" id="SSF51735">
    <property type="entry name" value="NAD(P)-binding Rossmann-fold domains"/>
    <property type="match status" value="1"/>
</dbReference>
<dbReference type="OrthoDB" id="60984at2759"/>
<dbReference type="STRING" id="578461.R0M063"/>
<keyword evidence="4" id="KW-0313">Glucose metabolism</keyword>
<dbReference type="HOGENOM" id="CLU_051220_0_0_1"/>
<dbReference type="Pfam" id="PF00479">
    <property type="entry name" value="G6PD_N"/>
    <property type="match status" value="1"/>
</dbReference>
<evidence type="ECO:0000256" key="1">
    <source>
        <dbReference type="ARBA" id="ARBA00004937"/>
    </source>
</evidence>
<evidence type="ECO:0000259" key="9">
    <source>
        <dbReference type="Pfam" id="PF02781"/>
    </source>
</evidence>
<dbReference type="InterPro" id="IPR022674">
    <property type="entry name" value="G6P_DH_NAD-bd"/>
</dbReference>
<dbReference type="Proteomes" id="UP000016927">
    <property type="component" value="Unassembled WGS sequence"/>
</dbReference>
<feature type="domain" description="Glucose-6-phosphate dehydrogenase NAD-binding" evidence="8">
    <location>
        <begin position="4"/>
        <end position="143"/>
    </location>
</feature>
<protein>
    <recommendedName>
        <fullName evidence="3">Glucose-6-phosphate 1-dehydrogenase</fullName>
        <ecNumber evidence="2">1.1.1.49</ecNumber>
    </recommendedName>
</protein>
<evidence type="ECO:0000256" key="7">
    <source>
        <dbReference type="ARBA" id="ARBA00023277"/>
    </source>
</evidence>
<gene>
    <name evidence="10" type="primary">G6PD</name>
    <name evidence="10" type="ORF">NBO_1239g0002</name>
</gene>
<keyword evidence="11" id="KW-1185">Reference proteome</keyword>
<reference evidence="10 11" key="1">
    <citation type="journal article" date="2013" name="BMC Genomics">
        <title>Comparative genomics of parasitic silkworm microsporidia reveal an association between genome expansion and host adaptation.</title>
        <authorList>
            <person name="Pan G."/>
            <person name="Xu J."/>
            <person name="Li T."/>
            <person name="Xia Q."/>
            <person name="Liu S.L."/>
            <person name="Zhang G."/>
            <person name="Li S."/>
            <person name="Li C."/>
            <person name="Liu H."/>
            <person name="Yang L."/>
            <person name="Liu T."/>
            <person name="Zhang X."/>
            <person name="Wu Z."/>
            <person name="Fan W."/>
            <person name="Dang X."/>
            <person name="Xiang H."/>
            <person name="Tao M."/>
            <person name="Li Y."/>
            <person name="Hu J."/>
            <person name="Li Z."/>
            <person name="Lin L."/>
            <person name="Luo J."/>
            <person name="Geng L."/>
            <person name="Wang L."/>
            <person name="Long M."/>
            <person name="Wan Y."/>
            <person name="He N."/>
            <person name="Zhang Z."/>
            <person name="Lu C."/>
            <person name="Keeling P.J."/>
            <person name="Wang J."/>
            <person name="Xiang Z."/>
            <person name="Zhou Z."/>
        </authorList>
    </citation>
    <scope>NUCLEOTIDE SEQUENCE [LARGE SCALE GENOMIC DNA]</scope>
    <source>
        <strain evidence="11">CQ1 / CVCC 102059</strain>
    </source>
</reference>
<evidence type="ECO:0000256" key="4">
    <source>
        <dbReference type="ARBA" id="ARBA00022526"/>
    </source>
</evidence>
<dbReference type="GO" id="GO:0006006">
    <property type="term" value="P:glucose metabolic process"/>
    <property type="evidence" value="ECO:0007669"/>
    <property type="project" value="UniProtKB-KW"/>
</dbReference>
<dbReference type="EMBL" id="KB910146">
    <property type="protein sequence ID" value="EOB11374.1"/>
    <property type="molecule type" value="Genomic_DNA"/>
</dbReference>
<dbReference type="EC" id="1.1.1.49" evidence="2"/>
<organism evidence="10 11">
    <name type="scientific">Nosema bombycis (strain CQ1 / CVCC 102059)</name>
    <name type="common">Microsporidian parasite</name>
    <name type="synonym">Pebrine of silkworm</name>
    <dbReference type="NCBI Taxonomy" id="578461"/>
    <lineage>
        <taxon>Eukaryota</taxon>
        <taxon>Fungi</taxon>
        <taxon>Fungi incertae sedis</taxon>
        <taxon>Microsporidia</taxon>
        <taxon>Nosematidae</taxon>
        <taxon>Nosema</taxon>
    </lineage>
</organism>
<dbReference type="InterPro" id="IPR022675">
    <property type="entry name" value="G6P_DH_C"/>
</dbReference>
<dbReference type="Pfam" id="PF02781">
    <property type="entry name" value="G6PD_C"/>
    <property type="match status" value="1"/>
</dbReference>
<evidence type="ECO:0000256" key="3">
    <source>
        <dbReference type="ARBA" id="ARBA00020444"/>
    </source>
</evidence>
<feature type="domain" description="Glucose-6-phosphate dehydrogenase C-terminal" evidence="9">
    <location>
        <begin position="157"/>
        <end position="431"/>
    </location>
</feature>
<sequence length="434" mass="50790">MRIIIFGASGDLAKRKLFPALARINTENVEIIGYARSRYDKPFTEILSELFPYKEEFLNRIRYIQGSYDDLSGIKHLITSETSLYLSVPPTVYKTILEQLKSLEYKNVLIEKPFGNEFEDFKKFKEHDVSKMIFIDHFLLKPMFVAWPIIVGRDKKLRNVLDNKHVSSVEILFKEVIGGEGRVYFDEHGLVKDIVQNHLSELMVVSAEEAKGFSCNLRAEERIEVLKSVRIIEDFSIFGQYDSYQAEMKKPSSTETYSVVTLELSNERWYGVPFITIAGKGLNEKRTEIIYNFESSAYQEVLDLVEGDSNINVDSKEIQYVKLICNLAPNNIIYIEVGFENREPITYNLFDSDYIASFSYEKYGDYENHEIVFDSLSKSKNFDCVHFYEAEMLWRIYNEILRREKIVFKYSKDSDIPQEAFEMVTQIKEHYNRN</sequence>
<dbReference type="InterPro" id="IPR036291">
    <property type="entry name" value="NAD(P)-bd_dom_sf"/>
</dbReference>
<dbReference type="Gene3D" id="3.30.360.10">
    <property type="entry name" value="Dihydrodipicolinate Reductase, domain 2"/>
    <property type="match status" value="1"/>
</dbReference>
<evidence type="ECO:0000313" key="11">
    <source>
        <dbReference type="Proteomes" id="UP000016927"/>
    </source>
</evidence>
<dbReference type="SMR" id="R0M063"/>
<dbReference type="PANTHER" id="PTHR23429:SF0">
    <property type="entry name" value="GLUCOSE-6-PHOSPHATE 1-DEHYDROGENASE"/>
    <property type="match status" value="1"/>
</dbReference>
<evidence type="ECO:0000256" key="6">
    <source>
        <dbReference type="ARBA" id="ARBA00023002"/>
    </source>
</evidence>
<keyword evidence="5" id="KW-0521">NADP</keyword>
<evidence type="ECO:0000313" key="10">
    <source>
        <dbReference type="EMBL" id="EOB11374.1"/>
    </source>
</evidence>
<dbReference type="GO" id="GO:0050661">
    <property type="term" value="F:NADP binding"/>
    <property type="evidence" value="ECO:0007669"/>
    <property type="project" value="InterPro"/>
</dbReference>
<dbReference type="SUPFAM" id="SSF55347">
    <property type="entry name" value="Glyceraldehyde-3-phosphate dehydrogenase-like, C-terminal domain"/>
    <property type="match status" value="1"/>
</dbReference>
<dbReference type="InterPro" id="IPR001282">
    <property type="entry name" value="G6P_DH"/>
</dbReference>
<evidence type="ECO:0000259" key="8">
    <source>
        <dbReference type="Pfam" id="PF00479"/>
    </source>
</evidence>
<evidence type="ECO:0000256" key="5">
    <source>
        <dbReference type="ARBA" id="ARBA00022857"/>
    </source>
</evidence>
<dbReference type="VEuPathDB" id="MicrosporidiaDB:NBO_1239g0002"/>
<dbReference type="UniPathway" id="UPA00115">
    <property type="reaction ID" value="UER00408"/>
</dbReference>
<dbReference type="GO" id="GO:0004345">
    <property type="term" value="F:glucose-6-phosphate dehydrogenase activity"/>
    <property type="evidence" value="ECO:0007669"/>
    <property type="project" value="UniProtKB-EC"/>
</dbReference>
<dbReference type="AlphaFoldDB" id="R0M063"/>